<dbReference type="InterPro" id="IPR012349">
    <property type="entry name" value="Split_barrel_FMN-bd"/>
</dbReference>
<dbReference type="GO" id="GO:0006208">
    <property type="term" value="P:pyrimidine nucleobase catabolic process"/>
    <property type="evidence" value="ECO:0007669"/>
    <property type="project" value="TreeGrafter"/>
</dbReference>
<dbReference type="GO" id="GO:0010181">
    <property type="term" value="F:FMN binding"/>
    <property type="evidence" value="ECO:0007669"/>
    <property type="project" value="InterPro"/>
</dbReference>
<dbReference type="EMBL" id="JANLCK010000001">
    <property type="protein sequence ID" value="MCS5724653.1"/>
    <property type="molecule type" value="Genomic_DNA"/>
</dbReference>
<keyword evidence="1" id="KW-0560">Oxidoreductase</keyword>
<dbReference type="Proteomes" id="UP001165587">
    <property type="component" value="Unassembled WGS sequence"/>
</dbReference>
<dbReference type="PANTHER" id="PTHR30466">
    <property type="entry name" value="FLAVIN REDUCTASE"/>
    <property type="match status" value="1"/>
</dbReference>
<reference evidence="3" key="1">
    <citation type="submission" date="2022-08" db="EMBL/GenBank/DDBJ databases">
        <authorList>
            <person name="Deng Y."/>
            <person name="Han X.-F."/>
            <person name="Zhang Y.-Q."/>
        </authorList>
    </citation>
    <scope>NUCLEOTIDE SEQUENCE</scope>
    <source>
        <strain evidence="3">CPCC 203407</strain>
    </source>
</reference>
<dbReference type="PANTHER" id="PTHR30466:SF1">
    <property type="entry name" value="FMN REDUCTASE (NADH) RUTF"/>
    <property type="match status" value="1"/>
</dbReference>
<evidence type="ECO:0000259" key="2">
    <source>
        <dbReference type="SMART" id="SM00903"/>
    </source>
</evidence>
<sequence>MPESPRAGATAPEAAAEDATKLSPEAFRMAFRNHPAGVAVITSDDGTGPVAMTATSVISVSATPPLIVFSASAMSSSTPTLRRSSSVVVHLLTADELPLAQRAATSGIDRFAGIAWHQLSTGEPVFTEASMWLRCRIVDRIDAGMATVFVAEALQVHSAGEEAADRQPLVYQNRTWHRLNAASAVLL</sequence>
<feature type="domain" description="Flavin reductase like" evidence="2">
    <location>
        <begin position="31"/>
        <end position="178"/>
    </location>
</feature>
<name>A0AA41XFB6_9MICO</name>
<evidence type="ECO:0000313" key="4">
    <source>
        <dbReference type="Proteomes" id="UP001165587"/>
    </source>
</evidence>
<dbReference type="AlphaFoldDB" id="A0AA41XFB6"/>
<dbReference type="Gene3D" id="2.30.110.10">
    <property type="entry name" value="Electron Transport, Fmn-binding Protein, Chain A"/>
    <property type="match status" value="1"/>
</dbReference>
<dbReference type="InterPro" id="IPR002563">
    <property type="entry name" value="Flavin_Rdtase-like_dom"/>
</dbReference>
<dbReference type="Pfam" id="PF01613">
    <property type="entry name" value="Flavin_Reduct"/>
    <property type="match status" value="1"/>
</dbReference>
<accession>A0AA41XFB6</accession>
<dbReference type="SUPFAM" id="SSF50475">
    <property type="entry name" value="FMN-binding split barrel"/>
    <property type="match status" value="1"/>
</dbReference>
<comment type="caution">
    <text evidence="3">The sequence shown here is derived from an EMBL/GenBank/DDBJ whole genome shotgun (WGS) entry which is preliminary data.</text>
</comment>
<dbReference type="GO" id="GO:0042602">
    <property type="term" value="F:riboflavin reductase (NADPH) activity"/>
    <property type="evidence" value="ECO:0007669"/>
    <property type="project" value="TreeGrafter"/>
</dbReference>
<dbReference type="InterPro" id="IPR050268">
    <property type="entry name" value="NADH-dep_flavin_reductase"/>
</dbReference>
<evidence type="ECO:0000313" key="3">
    <source>
        <dbReference type="EMBL" id="MCS5724653.1"/>
    </source>
</evidence>
<proteinExistence type="predicted"/>
<organism evidence="3 4">
    <name type="scientific">Herbiconiux oxytropis</name>
    <dbReference type="NCBI Taxonomy" id="2970915"/>
    <lineage>
        <taxon>Bacteria</taxon>
        <taxon>Bacillati</taxon>
        <taxon>Actinomycetota</taxon>
        <taxon>Actinomycetes</taxon>
        <taxon>Micrococcales</taxon>
        <taxon>Microbacteriaceae</taxon>
        <taxon>Herbiconiux</taxon>
    </lineage>
</organism>
<keyword evidence="4" id="KW-1185">Reference proteome</keyword>
<dbReference type="SMART" id="SM00903">
    <property type="entry name" value="Flavin_Reduct"/>
    <property type="match status" value="1"/>
</dbReference>
<dbReference type="RefSeq" id="WP_259525081.1">
    <property type="nucleotide sequence ID" value="NZ_JANLCK010000001.1"/>
</dbReference>
<gene>
    <name evidence="3" type="ORF">N1028_01955</name>
</gene>
<protein>
    <submittedName>
        <fullName evidence="3">Flavin reductase family protein</fullName>
    </submittedName>
</protein>
<evidence type="ECO:0000256" key="1">
    <source>
        <dbReference type="ARBA" id="ARBA00023002"/>
    </source>
</evidence>